<accession>A7STX6</accession>
<proteinExistence type="predicted"/>
<sequence>LDEVTRVLEEAWKLPLETRRKIIKRLFLKWHPDKNPDDVEFCTKVFQHLQNEIQRLE</sequence>
<gene>
    <name evidence="1" type="ORF">NEMVEDRAFT_v1g131571</name>
</gene>
<dbReference type="PANTHER" id="PTHR46919">
    <property type="entry name" value="ZINC FINGER, C3HC4 TYPE (RING FINGER) FAMILY PROTEIN"/>
    <property type="match status" value="1"/>
</dbReference>
<dbReference type="PANTHER" id="PTHR46919:SF2">
    <property type="entry name" value="SACSIN"/>
    <property type="match status" value="1"/>
</dbReference>
<organism evidence="1 2">
    <name type="scientific">Nematostella vectensis</name>
    <name type="common">Starlet sea anemone</name>
    <dbReference type="NCBI Taxonomy" id="45351"/>
    <lineage>
        <taxon>Eukaryota</taxon>
        <taxon>Metazoa</taxon>
        <taxon>Cnidaria</taxon>
        <taxon>Anthozoa</taxon>
        <taxon>Hexacorallia</taxon>
        <taxon>Actiniaria</taxon>
        <taxon>Edwardsiidae</taxon>
        <taxon>Nematostella</taxon>
    </lineage>
</organism>
<name>A7STX6_NEMVE</name>
<protein>
    <recommendedName>
        <fullName evidence="3">J domain-containing protein</fullName>
    </recommendedName>
</protein>
<dbReference type="Proteomes" id="UP000001593">
    <property type="component" value="Unassembled WGS sequence"/>
</dbReference>
<keyword evidence="2" id="KW-1185">Reference proteome</keyword>
<evidence type="ECO:0008006" key="3">
    <source>
        <dbReference type="Google" id="ProtNLM"/>
    </source>
</evidence>
<feature type="non-terminal residue" evidence="1">
    <location>
        <position position="57"/>
    </location>
</feature>
<dbReference type="HOGENOM" id="CLU_3002485_0_0_1"/>
<reference evidence="1 2" key="1">
    <citation type="journal article" date="2007" name="Science">
        <title>Sea anemone genome reveals ancestral eumetazoan gene repertoire and genomic organization.</title>
        <authorList>
            <person name="Putnam N.H."/>
            <person name="Srivastava M."/>
            <person name="Hellsten U."/>
            <person name="Dirks B."/>
            <person name="Chapman J."/>
            <person name="Salamov A."/>
            <person name="Terry A."/>
            <person name="Shapiro H."/>
            <person name="Lindquist E."/>
            <person name="Kapitonov V.V."/>
            <person name="Jurka J."/>
            <person name="Genikhovich G."/>
            <person name="Grigoriev I.V."/>
            <person name="Lucas S.M."/>
            <person name="Steele R.E."/>
            <person name="Finnerty J.R."/>
            <person name="Technau U."/>
            <person name="Martindale M.Q."/>
            <person name="Rokhsar D.S."/>
        </authorList>
    </citation>
    <scope>NUCLEOTIDE SEQUENCE [LARGE SCALE GENOMIC DNA]</scope>
    <source>
        <strain evidence="2">CH2 X CH6</strain>
    </source>
</reference>
<evidence type="ECO:0000313" key="1">
    <source>
        <dbReference type="EMBL" id="EDO32860.1"/>
    </source>
</evidence>
<dbReference type="InterPro" id="IPR036869">
    <property type="entry name" value="J_dom_sf"/>
</dbReference>
<dbReference type="EMBL" id="DS469803">
    <property type="protein sequence ID" value="EDO32860.1"/>
    <property type="molecule type" value="Genomic_DNA"/>
</dbReference>
<dbReference type="PhylomeDB" id="A7STX6"/>
<dbReference type="InParanoid" id="A7STX6"/>
<evidence type="ECO:0000313" key="2">
    <source>
        <dbReference type="Proteomes" id="UP000001593"/>
    </source>
</evidence>
<feature type="non-terminal residue" evidence="1">
    <location>
        <position position="1"/>
    </location>
</feature>
<dbReference type="STRING" id="45351.A7STX6"/>
<dbReference type="Gene3D" id="1.10.287.110">
    <property type="entry name" value="DnaJ domain"/>
    <property type="match status" value="1"/>
</dbReference>
<dbReference type="AlphaFoldDB" id="A7STX6"/>
<dbReference type="SUPFAM" id="SSF46565">
    <property type="entry name" value="Chaperone J-domain"/>
    <property type="match status" value="1"/>
</dbReference>